<dbReference type="InterPro" id="IPR015915">
    <property type="entry name" value="Kelch-typ_b-propeller"/>
</dbReference>
<gene>
    <name evidence="2" type="ORF">LOTGIDRAFT_152603</name>
</gene>
<dbReference type="Pfam" id="PF24681">
    <property type="entry name" value="Kelch_KLHDC2_KLHL20_DRC7"/>
    <property type="match status" value="1"/>
</dbReference>
<dbReference type="CTD" id="20235723"/>
<dbReference type="SUPFAM" id="SSF117281">
    <property type="entry name" value="Kelch motif"/>
    <property type="match status" value="1"/>
</dbReference>
<evidence type="ECO:0000313" key="2">
    <source>
        <dbReference type="EMBL" id="ESO97512.1"/>
    </source>
</evidence>
<proteinExistence type="predicted"/>
<keyword evidence="1" id="KW-0732">Signal</keyword>
<dbReference type="STRING" id="225164.V4AK87"/>
<name>V4AK87_LOTGI</name>
<dbReference type="HOGENOM" id="CLU_2064103_0_0_1"/>
<protein>
    <submittedName>
        <fullName evidence="2">Uncharacterized protein</fullName>
    </submittedName>
</protein>
<keyword evidence="3" id="KW-1185">Reference proteome</keyword>
<dbReference type="RefSeq" id="XP_009051378.1">
    <property type="nucleotide sequence ID" value="XM_009053130.1"/>
</dbReference>
<accession>V4AK87</accession>
<dbReference type="OrthoDB" id="2419613at2759"/>
<dbReference type="AlphaFoldDB" id="V4AK87"/>
<sequence length="119" mass="12978">MAVSTCVLFTVLVVCVRGQLEWERLHDGAGIAPSARVSMGFGYDLASNKIIVFGGGPGPMNDTWIYDVTSGIWKEVVVTNGPEARFSMVSGFSNGNFYISTGEGANKVFFNDIWRFDIL</sequence>
<dbReference type="Gene3D" id="2.120.10.80">
    <property type="entry name" value="Kelch-type beta propeller"/>
    <property type="match status" value="1"/>
</dbReference>
<evidence type="ECO:0000256" key="1">
    <source>
        <dbReference type="SAM" id="SignalP"/>
    </source>
</evidence>
<organism evidence="2 3">
    <name type="scientific">Lottia gigantea</name>
    <name type="common">Giant owl limpet</name>
    <dbReference type="NCBI Taxonomy" id="225164"/>
    <lineage>
        <taxon>Eukaryota</taxon>
        <taxon>Metazoa</taxon>
        <taxon>Spiralia</taxon>
        <taxon>Lophotrochozoa</taxon>
        <taxon>Mollusca</taxon>
        <taxon>Gastropoda</taxon>
        <taxon>Patellogastropoda</taxon>
        <taxon>Lottioidea</taxon>
        <taxon>Lottiidae</taxon>
        <taxon>Lottia</taxon>
    </lineage>
</organism>
<dbReference type="Proteomes" id="UP000030746">
    <property type="component" value="Unassembled WGS sequence"/>
</dbReference>
<feature type="signal peptide" evidence="1">
    <location>
        <begin position="1"/>
        <end position="18"/>
    </location>
</feature>
<feature type="chain" id="PRO_5004716740" evidence="1">
    <location>
        <begin position="19"/>
        <end position="119"/>
    </location>
</feature>
<dbReference type="KEGG" id="lgi:LOTGIDRAFT_152603"/>
<reference evidence="2 3" key="1">
    <citation type="journal article" date="2013" name="Nature">
        <title>Insights into bilaterian evolution from three spiralian genomes.</title>
        <authorList>
            <person name="Simakov O."/>
            <person name="Marletaz F."/>
            <person name="Cho S.J."/>
            <person name="Edsinger-Gonzales E."/>
            <person name="Havlak P."/>
            <person name="Hellsten U."/>
            <person name="Kuo D.H."/>
            <person name="Larsson T."/>
            <person name="Lv J."/>
            <person name="Arendt D."/>
            <person name="Savage R."/>
            <person name="Osoegawa K."/>
            <person name="de Jong P."/>
            <person name="Grimwood J."/>
            <person name="Chapman J.A."/>
            <person name="Shapiro H."/>
            <person name="Aerts A."/>
            <person name="Otillar R.P."/>
            <person name="Terry A.Y."/>
            <person name="Boore J.L."/>
            <person name="Grigoriev I.V."/>
            <person name="Lindberg D.R."/>
            <person name="Seaver E.C."/>
            <person name="Weisblat D.A."/>
            <person name="Putnam N.H."/>
            <person name="Rokhsar D.S."/>
        </authorList>
    </citation>
    <scope>NUCLEOTIDE SEQUENCE [LARGE SCALE GENOMIC DNA]</scope>
</reference>
<dbReference type="EMBL" id="KB201304">
    <property type="protein sequence ID" value="ESO97512.1"/>
    <property type="molecule type" value="Genomic_DNA"/>
</dbReference>
<evidence type="ECO:0000313" key="3">
    <source>
        <dbReference type="Proteomes" id="UP000030746"/>
    </source>
</evidence>
<dbReference type="GeneID" id="20235723"/>